<evidence type="ECO:0000313" key="3">
    <source>
        <dbReference type="EMBL" id="KAL1507351.1"/>
    </source>
</evidence>
<feature type="transmembrane region" description="Helical" evidence="2">
    <location>
        <begin position="357"/>
        <end position="374"/>
    </location>
</feature>
<feature type="transmembrane region" description="Helical" evidence="2">
    <location>
        <begin position="104"/>
        <end position="128"/>
    </location>
</feature>
<dbReference type="AlphaFoldDB" id="A0AB34IVX6"/>
<keyword evidence="4" id="KW-1185">Reference proteome</keyword>
<keyword evidence="2" id="KW-1133">Transmembrane helix</keyword>
<evidence type="ECO:0000256" key="2">
    <source>
        <dbReference type="SAM" id="Phobius"/>
    </source>
</evidence>
<comment type="caution">
    <text evidence="3">The sequence shown here is derived from an EMBL/GenBank/DDBJ whole genome shotgun (WGS) entry which is preliminary data.</text>
</comment>
<dbReference type="Proteomes" id="UP001515480">
    <property type="component" value="Unassembled WGS sequence"/>
</dbReference>
<evidence type="ECO:0000256" key="1">
    <source>
        <dbReference type="SAM" id="MobiDB-lite"/>
    </source>
</evidence>
<dbReference type="EMBL" id="JBGBPQ010000018">
    <property type="protein sequence ID" value="KAL1507351.1"/>
    <property type="molecule type" value="Genomic_DNA"/>
</dbReference>
<reference evidence="3 4" key="1">
    <citation type="journal article" date="2024" name="Science">
        <title>Giant polyketide synthase enzymes in the biosynthesis of giant marine polyether toxins.</title>
        <authorList>
            <person name="Fallon T.R."/>
            <person name="Shende V.V."/>
            <person name="Wierzbicki I.H."/>
            <person name="Pendleton A.L."/>
            <person name="Watervoot N.F."/>
            <person name="Auber R.P."/>
            <person name="Gonzalez D.J."/>
            <person name="Wisecaver J.H."/>
            <person name="Moore B.S."/>
        </authorList>
    </citation>
    <scope>NUCLEOTIDE SEQUENCE [LARGE SCALE GENOMIC DNA]</scope>
    <source>
        <strain evidence="3 4">12B1</strain>
    </source>
</reference>
<sequence length="394" mass="43842">MATLPSLASLADEESTEVRESQSRWMGSIEAEEEQDDDDYIKANLDISLASLQAKERKRISKLKAVMAGVAAGQAVKKRLFTPGMRKHHVPRFSKRRVIPRDRCYNCVTALSCLFTYASALTVLIIYMGSFSTALTEFLSLEEAKCKIAFVDVARSTAGLQGSADPLQGLVECCVDSEPGDTCDVHGYGVCINIALNYTVGGKYASEPIYNPMYYHSYLNDYLAAVTYATPEDIVFALPTKTDQASLNYINSIASTQLLYEPSTTAFRSGYKSYRACSFADCRRVSSVSVNATRDFLIPLFTTGVEFDCFTVSDSVTSSNLGALFGRLSTDPVPSGSQYKPVVLAREFDFWSELQKMSIVIAVLAFLCTCYYFLLCREWWCYFSCDCCLRLQHF</sequence>
<organism evidence="3 4">
    <name type="scientific">Prymnesium parvum</name>
    <name type="common">Toxic golden alga</name>
    <dbReference type="NCBI Taxonomy" id="97485"/>
    <lineage>
        <taxon>Eukaryota</taxon>
        <taxon>Haptista</taxon>
        <taxon>Haptophyta</taxon>
        <taxon>Prymnesiophyceae</taxon>
        <taxon>Prymnesiales</taxon>
        <taxon>Prymnesiaceae</taxon>
        <taxon>Prymnesium</taxon>
    </lineage>
</organism>
<proteinExistence type="predicted"/>
<feature type="region of interest" description="Disordered" evidence="1">
    <location>
        <begin position="1"/>
        <end position="26"/>
    </location>
</feature>
<accession>A0AB34IVX6</accession>
<keyword evidence="2" id="KW-0472">Membrane</keyword>
<protein>
    <submittedName>
        <fullName evidence="3">Uncharacterized protein</fullName>
    </submittedName>
</protein>
<evidence type="ECO:0000313" key="4">
    <source>
        <dbReference type="Proteomes" id="UP001515480"/>
    </source>
</evidence>
<gene>
    <name evidence="3" type="ORF">AB1Y20_008197</name>
</gene>
<keyword evidence="2" id="KW-0812">Transmembrane</keyword>
<name>A0AB34IVX6_PRYPA</name>